<dbReference type="InterPro" id="IPR035979">
    <property type="entry name" value="RBD_domain_sf"/>
</dbReference>
<dbReference type="GO" id="GO:0003676">
    <property type="term" value="F:nucleic acid binding"/>
    <property type="evidence" value="ECO:0007669"/>
    <property type="project" value="InterPro"/>
</dbReference>
<gene>
    <name evidence="2" type="ORF">TCMB3V08_LOCUS7547</name>
</gene>
<reference evidence="2" key="1">
    <citation type="submission" date="2020-11" db="EMBL/GenBank/DDBJ databases">
        <authorList>
            <person name="Tran Van P."/>
        </authorList>
    </citation>
    <scope>NUCLEOTIDE SEQUENCE</scope>
</reference>
<dbReference type="Gene3D" id="3.30.70.330">
    <property type="match status" value="1"/>
</dbReference>
<dbReference type="AlphaFoldDB" id="A0A7R9J967"/>
<proteinExistence type="predicted"/>
<feature type="region of interest" description="Disordered" evidence="1">
    <location>
        <begin position="218"/>
        <end position="243"/>
    </location>
</feature>
<name>A0A7R9J967_TIMCA</name>
<protein>
    <submittedName>
        <fullName evidence="2">(California timema) hypothetical protein</fullName>
    </submittedName>
</protein>
<dbReference type="InterPro" id="IPR012677">
    <property type="entry name" value="Nucleotide-bd_a/b_plait_sf"/>
</dbReference>
<accession>A0A7R9J967</accession>
<evidence type="ECO:0000313" key="2">
    <source>
        <dbReference type="EMBL" id="CAD7574944.1"/>
    </source>
</evidence>
<dbReference type="EMBL" id="OE182785">
    <property type="protein sequence ID" value="CAD7574944.1"/>
    <property type="molecule type" value="Genomic_DNA"/>
</dbReference>
<sequence length="799" mass="90110">MKKMIEKRNQKNQIMMMRPVMQKKHKKNRLKSQTKILMNNQHRLDKKRDSKPATLTPTRKMELECQLFPAMVTAAMATRTAWDLTCPRPSAGQPRGYAFVTFVACTDANKARTILDGKLLGCKHVMVRWANTVSKLANALVVLSSTAEDGEIEVRISEELERHKPELKIPALAGAQNDKKLSRQTTIQAIEAKLKLMEHGCDDEFKVNNRPAGILYRPPPVIRDSSSTNSRLHRGRQQARPYRRSQRFKHHFKLLVYPLDLDIPMTQYSICCVLHFISPSLTPTPLAPLPKRKPTIPKHGLVARLAAHGLVASDCVARPLTGFGLTSVCVGRSRAVGSMLGLLRASRVDCNVITCENGDETLIRRRGGFSEAQTVDRIYSNLRPSIRINIRRCEVETVAQLLQVAVHFQQCNGEIRDYYRWAQPTRKETRIVEDQMNERLGVSGKTFDSGNGHGIYGNCQNRSSCTPTNPDQFKEKKCYRCNSKFHLAHNCDKQSQSNVLVVSAEAGPRREGRKHNLRSGIEFPRQIITNCPPHHSKETMLLGAPVELEPLKIVALLDTGSLHNVSEDLLGTLYTRGLVKDSERSEIDCVTASLVKFRVVTRLKVSVKIAGLAWPLWFLVAPRLVTQMTLVHNFFRGTRTKIDVYSGTISFKFHPGLLVRLTPLSCLDTPSASVLEERRDHRPEFETVLAEYPDVSRFLGNYYFTLDTSSSPAQSLSLRGGLCAEFLVPYLWDRGLPVPPLALRGWLRTASSSCVVCPSLWFRTHIHARRPFTSRGLSMLGLLRVSWGDCNVITRENRD</sequence>
<evidence type="ECO:0000256" key="1">
    <source>
        <dbReference type="SAM" id="MobiDB-lite"/>
    </source>
</evidence>
<dbReference type="SUPFAM" id="SSF54928">
    <property type="entry name" value="RNA-binding domain, RBD"/>
    <property type="match status" value="1"/>
</dbReference>
<organism evidence="2">
    <name type="scientific">Timema californicum</name>
    <name type="common">California timema</name>
    <name type="synonym">Walking stick</name>
    <dbReference type="NCBI Taxonomy" id="61474"/>
    <lineage>
        <taxon>Eukaryota</taxon>
        <taxon>Metazoa</taxon>
        <taxon>Ecdysozoa</taxon>
        <taxon>Arthropoda</taxon>
        <taxon>Hexapoda</taxon>
        <taxon>Insecta</taxon>
        <taxon>Pterygota</taxon>
        <taxon>Neoptera</taxon>
        <taxon>Polyneoptera</taxon>
        <taxon>Phasmatodea</taxon>
        <taxon>Timematodea</taxon>
        <taxon>Timematoidea</taxon>
        <taxon>Timematidae</taxon>
        <taxon>Timema</taxon>
    </lineage>
</organism>
<feature type="compositionally biased region" description="Basic residues" evidence="1">
    <location>
        <begin position="231"/>
        <end position="243"/>
    </location>
</feature>